<evidence type="ECO:0000313" key="2">
    <source>
        <dbReference type="Proteomes" id="UP000009236"/>
    </source>
</evidence>
<keyword evidence="2" id="KW-1185">Reference proteome</keyword>
<dbReference type="KEGG" id="iva:Isova_2107"/>
<proteinExistence type="predicted"/>
<dbReference type="STRING" id="743718.Isova_2107"/>
<evidence type="ECO:0000313" key="1">
    <source>
        <dbReference type="EMBL" id="AEG44836.1"/>
    </source>
</evidence>
<accession>F6FQ30</accession>
<sequence length="33" mass="3553">MPYVTFSAGGDTRGVPYLRRVGERAGAVGVKVW</sequence>
<dbReference type="HOGENOM" id="CLU_3382307_0_0_11"/>
<name>F6FQ30_ISOV2</name>
<organism evidence="2">
    <name type="scientific">Isoptericola variabilis (strain 225)</name>
    <dbReference type="NCBI Taxonomy" id="743718"/>
    <lineage>
        <taxon>Bacteria</taxon>
        <taxon>Bacillati</taxon>
        <taxon>Actinomycetota</taxon>
        <taxon>Actinomycetes</taxon>
        <taxon>Micrococcales</taxon>
        <taxon>Promicromonosporaceae</taxon>
        <taxon>Isoptericola</taxon>
    </lineage>
</organism>
<protein>
    <submittedName>
        <fullName evidence="1">Uncharacterized protein</fullName>
    </submittedName>
</protein>
<dbReference type="EMBL" id="CP002810">
    <property type="protein sequence ID" value="AEG44836.1"/>
    <property type="molecule type" value="Genomic_DNA"/>
</dbReference>
<gene>
    <name evidence="1" type="ordered locus">Isova_2107</name>
</gene>
<dbReference type="AlphaFoldDB" id="F6FQ30"/>
<reference evidence="1 2" key="1">
    <citation type="submission" date="2011-05" db="EMBL/GenBank/DDBJ databases">
        <title>Complete sequence of Isoptericola variabilis 225.</title>
        <authorList>
            <consortium name="US DOE Joint Genome Institute"/>
            <person name="Lucas S."/>
            <person name="Han J."/>
            <person name="Lapidus A."/>
            <person name="Cheng J.-F."/>
            <person name="Goodwin L."/>
            <person name="Pitluck S."/>
            <person name="Peters L."/>
            <person name="Mikhailova N."/>
            <person name="Zeytun A."/>
            <person name="Han C."/>
            <person name="Tapia R."/>
            <person name="Land M."/>
            <person name="Hauser L."/>
            <person name="Kyrpides N."/>
            <person name="Ivanova N."/>
            <person name="Pagani I."/>
            <person name="Siebers A."/>
            <person name="Allgaier M."/>
            <person name="Thelen M."/>
            <person name="Hugenholtz P."/>
            <person name="Gladden J."/>
            <person name="Woyke T."/>
        </authorList>
    </citation>
    <scope>NUCLEOTIDE SEQUENCE [LARGE SCALE GENOMIC DNA]</scope>
    <source>
        <strain evidence="2">225</strain>
    </source>
</reference>
<dbReference type="Proteomes" id="UP000009236">
    <property type="component" value="Chromosome"/>
</dbReference>